<feature type="transmembrane region" description="Helical" evidence="1">
    <location>
        <begin position="58"/>
        <end position="80"/>
    </location>
</feature>
<dbReference type="InterPro" id="IPR006461">
    <property type="entry name" value="PLAC_motif_containing"/>
</dbReference>
<feature type="chain" id="PRO_5031296404" evidence="2">
    <location>
        <begin position="18"/>
        <end position="239"/>
    </location>
</feature>
<protein>
    <submittedName>
        <fullName evidence="3">Uncharacterized protein</fullName>
    </submittedName>
</protein>
<keyword evidence="2" id="KW-0732">Signal</keyword>
<feature type="transmembrane region" description="Helical" evidence="1">
    <location>
        <begin position="143"/>
        <end position="175"/>
    </location>
</feature>
<dbReference type="NCBIfam" id="TIGR01571">
    <property type="entry name" value="A_thal_Cys_rich"/>
    <property type="match status" value="1"/>
</dbReference>
<proteinExistence type="predicted"/>
<organism evidence="3">
    <name type="scientific">Noctiluca scintillans</name>
    <name type="common">Sea sparkle</name>
    <name type="synonym">Red tide dinoflagellate</name>
    <dbReference type="NCBI Taxonomy" id="2966"/>
    <lineage>
        <taxon>Eukaryota</taxon>
        <taxon>Sar</taxon>
        <taxon>Alveolata</taxon>
        <taxon>Dinophyceae</taxon>
        <taxon>Noctilucales</taxon>
        <taxon>Noctilucaceae</taxon>
        <taxon>Noctiluca</taxon>
    </lineage>
</organism>
<keyword evidence="1" id="KW-0812">Transmembrane</keyword>
<keyword evidence="1" id="KW-0472">Membrane</keyword>
<accession>A0A7S1FFS9</accession>
<reference evidence="3" key="1">
    <citation type="submission" date="2021-01" db="EMBL/GenBank/DDBJ databases">
        <authorList>
            <person name="Corre E."/>
            <person name="Pelletier E."/>
            <person name="Niang G."/>
            <person name="Scheremetjew M."/>
            <person name="Finn R."/>
            <person name="Kale V."/>
            <person name="Holt S."/>
            <person name="Cochrane G."/>
            <person name="Meng A."/>
            <person name="Brown T."/>
            <person name="Cohen L."/>
        </authorList>
    </citation>
    <scope>NUCLEOTIDE SEQUENCE</scope>
</reference>
<gene>
    <name evidence="3" type="ORF">NSCI0253_LOCUS40100</name>
</gene>
<sequence length="239" mass="27654">MMRFSALLLFLAARVRASVPTQEHLGFLQRVESDVDHLGAAVESDVAFLRRMNPQKSASVSFVVIALEIFLFVTVAMIYDRYRLDNLFPQQPSHVEGKFKYGLFCCFEDWRLCLFTFFCWPVRWADNVDKSQTQNASWRWLTFWRALAVAVLLDVLIPVTGGFSWIFLVMLGTLFRIHLRERQGLESNAWISFVDCISWYWCSPCAVCQEARVIESSREKTKDLSDDIQAVHVQEPVPV</sequence>
<evidence type="ECO:0000256" key="2">
    <source>
        <dbReference type="SAM" id="SignalP"/>
    </source>
</evidence>
<dbReference type="PANTHER" id="PTHR15907">
    <property type="entry name" value="DUF614 FAMILY PROTEIN-RELATED"/>
    <property type="match status" value="1"/>
</dbReference>
<name>A0A7S1FFS9_NOCSC</name>
<evidence type="ECO:0000256" key="1">
    <source>
        <dbReference type="SAM" id="Phobius"/>
    </source>
</evidence>
<feature type="signal peptide" evidence="2">
    <location>
        <begin position="1"/>
        <end position="17"/>
    </location>
</feature>
<dbReference type="AlphaFoldDB" id="A0A7S1FFS9"/>
<evidence type="ECO:0000313" key="3">
    <source>
        <dbReference type="EMBL" id="CAD8865745.1"/>
    </source>
</evidence>
<dbReference type="Pfam" id="PF04749">
    <property type="entry name" value="PLAC8"/>
    <property type="match status" value="1"/>
</dbReference>
<dbReference type="EMBL" id="HBFQ01056563">
    <property type="protein sequence ID" value="CAD8865745.1"/>
    <property type="molecule type" value="Transcribed_RNA"/>
</dbReference>
<keyword evidence="1" id="KW-1133">Transmembrane helix</keyword>